<evidence type="ECO:0000256" key="17">
    <source>
        <dbReference type="SAM" id="SignalP"/>
    </source>
</evidence>
<dbReference type="InterPro" id="IPR011990">
    <property type="entry name" value="TPR-like_helical_dom_sf"/>
</dbReference>
<evidence type="ECO:0000259" key="18">
    <source>
        <dbReference type="PROSITE" id="PS51471"/>
    </source>
</evidence>
<name>A0A4U1FPS1_MONMO</name>
<keyword evidence="6 17" id="KW-0732">Signal</keyword>
<comment type="similarity">
    <text evidence="3">Belongs to the leprecan family.</text>
</comment>
<dbReference type="InterPro" id="IPR056585">
    <property type="entry name" value="Leprecan_dom"/>
</dbReference>
<dbReference type="GO" id="GO:0005506">
    <property type="term" value="F:iron ion binding"/>
    <property type="evidence" value="ECO:0007669"/>
    <property type="project" value="InterPro"/>
</dbReference>
<evidence type="ECO:0000256" key="6">
    <source>
        <dbReference type="ARBA" id="ARBA00022729"/>
    </source>
</evidence>
<feature type="chain" id="PRO_5020459750" description="procollagen-proline 3-dioxygenase" evidence="17">
    <location>
        <begin position="21"/>
        <end position="758"/>
    </location>
</feature>
<comment type="cofactor">
    <cofactor evidence="1">
        <name>L-ascorbate</name>
        <dbReference type="ChEBI" id="CHEBI:38290"/>
    </cofactor>
</comment>
<feature type="domain" description="Fe2OG dioxygenase" evidence="18">
    <location>
        <begin position="586"/>
        <end position="700"/>
    </location>
</feature>
<dbReference type="GO" id="GO:0031418">
    <property type="term" value="F:L-ascorbic acid binding"/>
    <property type="evidence" value="ECO:0007669"/>
    <property type="project" value="UniProtKB-KW"/>
</dbReference>
<dbReference type="PROSITE" id="PS51471">
    <property type="entry name" value="FE2OG_OXY"/>
    <property type="match status" value="1"/>
</dbReference>
<keyword evidence="13" id="KW-0408">Iron</keyword>
<dbReference type="PANTHER" id="PTHR14049">
    <property type="entry name" value="LEPRECAN 1"/>
    <property type="match status" value="1"/>
</dbReference>
<keyword evidence="12" id="KW-0560">Oxidoreductase</keyword>
<dbReference type="SMART" id="SM00702">
    <property type="entry name" value="P4Hc"/>
    <property type="match status" value="1"/>
</dbReference>
<evidence type="ECO:0000256" key="2">
    <source>
        <dbReference type="ARBA" id="ARBA00001962"/>
    </source>
</evidence>
<evidence type="ECO:0000256" key="13">
    <source>
        <dbReference type="ARBA" id="ARBA00023004"/>
    </source>
</evidence>
<evidence type="ECO:0000256" key="9">
    <source>
        <dbReference type="ARBA" id="ARBA00022824"/>
    </source>
</evidence>
<evidence type="ECO:0000256" key="1">
    <source>
        <dbReference type="ARBA" id="ARBA00001961"/>
    </source>
</evidence>
<dbReference type="GO" id="GO:0005783">
    <property type="term" value="C:endoplasmic reticulum"/>
    <property type="evidence" value="ECO:0007669"/>
    <property type="project" value="TreeGrafter"/>
</dbReference>
<dbReference type="GO" id="GO:0032963">
    <property type="term" value="P:collagen metabolic process"/>
    <property type="evidence" value="ECO:0007669"/>
    <property type="project" value="InterPro"/>
</dbReference>
<evidence type="ECO:0000256" key="3">
    <source>
        <dbReference type="ARBA" id="ARBA00006487"/>
    </source>
</evidence>
<keyword evidence="5" id="KW-0479">Metal-binding</keyword>
<feature type="compositionally biased region" description="Basic and acidic residues" evidence="16">
    <location>
        <begin position="743"/>
        <end position="758"/>
    </location>
</feature>
<reference evidence="20" key="1">
    <citation type="journal article" date="2019" name="IScience">
        <title>Narwhal Genome Reveals Long-Term Low Genetic Diversity despite Current Large Abundance Size.</title>
        <authorList>
            <person name="Westbury M.V."/>
            <person name="Petersen B."/>
            <person name="Garde E."/>
            <person name="Heide-Jorgensen M.P."/>
            <person name="Lorenzen E.D."/>
        </authorList>
    </citation>
    <scope>NUCLEOTIDE SEQUENCE [LARGE SCALE GENOMIC DNA]</scope>
</reference>
<keyword evidence="7" id="KW-0677">Repeat</keyword>
<evidence type="ECO:0000256" key="8">
    <source>
        <dbReference type="ARBA" id="ARBA00022803"/>
    </source>
</evidence>
<keyword evidence="8" id="KW-0802">TPR repeat</keyword>
<dbReference type="Gene3D" id="2.60.120.620">
    <property type="entry name" value="q2cbj1_9rhob like domain"/>
    <property type="match status" value="1"/>
</dbReference>
<comment type="cofactor">
    <cofactor evidence="2">
        <name>Fe cation</name>
        <dbReference type="ChEBI" id="CHEBI:24875"/>
    </cofactor>
</comment>
<dbReference type="Pfam" id="PF13640">
    <property type="entry name" value="2OG-FeII_Oxy_3"/>
    <property type="match status" value="1"/>
</dbReference>
<dbReference type="InterPro" id="IPR044862">
    <property type="entry name" value="Pro_4_hyd_alph_FE2OG_OXY"/>
</dbReference>
<sequence>MFRLLQWLPLLLLLPPPGSPEPPGLAPLSAGAPPQAPDLLYADGLRAYAAGAWAPAVALLREALRSRAALGRARLDCGARCAAEPGAALPASPGPDSGPGAARGAWEPLLLRAALRRAECLTQCGARRLGPGGAARLRVGSALQDAFRRREPYNYLQRAYYQLKKLDLAAATAHTFFVANPTHLQMREDMAKYRRMSGVRPQSFRDLETPPYWQAAYDTGLELLGHQEAALALPWLEEALQESLAQVESCRAGCEGPEEQQKAEEEAEGTGSPGGLYEAIAGHWIGVLRCRQRCVGDTATRPGRSLPVPDFLPSQLRRLHEAHAQGQWGKGEPWGDHSGARSLGPAPRYSLSPVGNLSQAVENVLSVLLFYPEDEAARKALDQYQAQLGEPRPGLGPREDIQRFVLRSLGEKRQLYYAVEHLGASFKDPDPWTPAAFIPEALREKLREDREKTPWDHEPPQPKPLTHWKDVLLLEGVTLTQDARQLNGSERAVLDGLLTPAECGVLLQLAKDAAESGARSGYQGRRSPHTPHERFEGLTVLKAAQLARAGVVGSQGAQLLLEVSERVRSLTQAYFSPDRPLHLSFTHLVCRSAIEGEQAQRMDLSHPVHADNCVLDPDTGECWREPPAYTYRDYSGLLYLNDDFQGGHLFFTEPNALTVTAQVRPRCGRLVAFSSGVENPHGVWAVTRGRRCSLALWHTWAPEHGEQEWTEAKELLQEPEKEEGEGMPSRDPAPEPPSHRLQRVQDKAGKPPRVREEL</sequence>
<keyword evidence="9" id="KW-0256">Endoplasmic reticulum</keyword>
<proteinExistence type="inferred from homology"/>
<feature type="signal peptide" evidence="17">
    <location>
        <begin position="1"/>
        <end position="20"/>
    </location>
</feature>
<keyword evidence="11" id="KW-0223">Dioxygenase</keyword>
<dbReference type="PANTHER" id="PTHR14049:SF14">
    <property type="entry name" value="PROLYL 3-HYDROXYLASE 3"/>
    <property type="match status" value="1"/>
</dbReference>
<feature type="region of interest" description="Disordered" evidence="16">
    <location>
        <begin position="322"/>
        <end position="341"/>
    </location>
</feature>
<evidence type="ECO:0000256" key="11">
    <source>
        <dbReference type="ARBA" id="ARBA00022964"/>
    </source>
</evidence>
<protein>
    <recommendedName>
        <fullName evidence="4">procollagen-proline 3-dioxygenase</fullName>
        <ecNumber evidence="4">1.14.11.7</ecNumber>
    </recommendedName>
</protein>
<evidence type="ECO:0000313" key="19">
    <source>
        <dbReference type="EMBL" id="TKC52182.1"/>
    </source>
</evidence>
<evidence type="ECO:0000256" key="4">
    <source>
        <dbReference type="ARBA" id="ARBA00012262"/>
    </source>
</evidence>
<dbReference type="GO" id="GO:0019797">
    <property type="term" value="F:procollagen-proline 3-dioxygenase activity"/>
    <property type="evidence" value="ECO:0007669"/>
    <property type="project" value="UniProtKB-EC"/>
</dbReference>
<keyword evidence="14" id="KW-0325">Glycoprotein</keyword>
<accession>A0A4U1FPS1</accession>
<dbReference type="InterPro" id="IPR005123">
    <property type="entry name" value="Oxoglu/Fe-dep_dioxygenase_dom"/>
</dbReference>
<dbReference type="InterPro" id="IPR039575">
    <property type="entry name" value="P3H"/>
</dbReference>
<evidence type="ECO:0000256" key="10">
    <source>
        <dbReference type="ARBA" id="ARBA00022896"/>
    </source>
</evidence>
<dbReference type="AlphaFoldDB" id="A0A4U1FPS1"/>
<feature type="region of interest" description="Disordered" evidence="16">
    <location>
        <begin position="251"/>
        <end position="273"/>
    </location>
</feature>
<comment type="catalytic activity">
    <reaction evidence="15">
        <text>L-prolyl-[collagen] + 2-oxoglutarate + O2 = trans-3-hydroxy-L-prolyl-[collagen] + succinate + CO2</text>
        <dbReference type="Rhea" id="RHEA:22872"/>
        <dbReference type="Rhea" id="RHEA-COMP:11676"/>
        <dbReference type="Rhea" id="RHEA-COMP:11678"/>
        <dbReference type="ChEBI" id="CHEBI:15379"/>
        <dbReference type="ChEBI" id="CHEBI:16526"/>
        <dbReference type="ChEBI" id="CHEBI:16810"/>
        <dbReference type="ChEBI" id="CHEBI:30031"/>
        <dbReference type="ChEBI" id="CHEBI:50342"/>
        <dbReference type="ChEBI" id="CHEBI:85428"/>
        <dbReference type="EC" id="1.14.11.7"/>
    </reaction>
</comment>
<dbReference type="Pfam" id="PF23557">
    <property type="entry name" value="TPR_leprecan"/>
    <property type="match status" value="1"/>
</dbReference>
<evidence type="ECO:0000256" key="14">
    <source>
        <dbReference type="ARBA" id="ARBA00023180"/>
    </source>
</evidence>
<dbReference type="Gene3D" id="1.25.40.10">
    <property type="entry name" value="Tetratricopeptide repeat domain"/>
    <property type="match status" value="1"/>
</dbReference>
<evidence type="ECO:0000256" key="15">
    <source>
        <dbReference type="ARBA" id="ARBA00047756"/>
    </source>
</evidence>
<dbReference type="EC" id="1.14.11.7" evidence="4"/>
<evidence type="ECO:0000256" key="5">
    <source>
        <dbReference type="ARBA" id="ARBA00022723"/>
    </source>
</evidence>
<gene>
    <name evidence="19" type="ORF">EI555_018160</name>
</gene>
<evidence type="ECO:0000256" key="12">
    <source>
        <dbReference type="ARBA" id="ARBA00023002"/>
    </source>
</evidence>
<evidence type="ECO:0000313" key="20">
    <source>
        <dbReference type="Proteomes" id="UP000308365"/>
    </source>
</evidence>
<evidence type="ECO:0000256" key="16">
    <source>
        <dbReference type="SAM" id="MobiDB-lite"/>
    </source>
</evidence>
<evidence type="ECO:0000256" key="7">
    <source>
        <dbReference type="ARBA" id="ARBA00022737"/>
    </source>
</evidence>
<dbReference type="EMBL" id="RWIC01000037">
    <property type="protein sequence ID" value="TKC52182.1"/>
    <property type="molecule type" value="Genomic_DNA"/>
</dbReference>
<dbReference type="Proteomes" id="UP000308365">
    <property type="component" value="Unassembled WGS sequence"/>
</dbReference>
<feature type="region of interest" description="Disordered" evidence="16">
    <location>
        <begin position="715"/>
        <end position="758"/>
    </location>
</feature>
<comment type="caution">
    <text evidence="19">The sequence shown here is derived from an EMBL/GenBank/DDBJ whole genome shotgun (WGS) entry which is preliminary data.</text>
</comment>
<dbReference type="FunFam" id="2.60.120.620:FF:000003">
    <property type="entry name" value="Prolyl 3-hydroxylase 2"/>
    <property type="match status" value="1"/>
</dbReference>
<dbReference type="InterPro" id="IPR006620">
    <property type="entry name" value="Pro_4_hyd_alph"/>
</dbReference>
<keyword evidence="10" id="KW-0847">Vitamin C</keyword>
<organism evidence="19 20">
    <name type="scientific">Monodon monoceros</name>
    <name type="common">Narwhal</name>
    <name type="synonym">Ceratodon monodon</name>
    <dbReference type="NCBI Taxonomy" id="40151"/>
    <lineage>
        <taxon>Eukaryota</taxon>
        <taxon>Metazoa</taxon>
        <taxon>Chordata</taxon>
        <taxon>Craniata</taxon>
        <taxon>Vertebrata</taxon>
        <taxon>Euteleostomi</taxon>
        <taxon>Mammalia</taxon>
        <taxon>Eutheria</taxon>
        <taxon>Laurasiatheria</taxon>
        <taxon>Artiodactyla</taxon>
        <taxon>Whippomorpha</taxon>
        <taxon>Cetacea</taxon>
        <taxon>Odontoceti</taxon>
        <taxon>Monodontidae</taxon>
        <taxon>Monodon</taxon>
    </lineage>
</organism>